<dbReference type="Proteomes" id="UP000789901">
    <property type="component" value="Unassembled WGS sequence"/>
</dbReference>
<dbReference type="EMBL" id="CAJVQB010024391">
    <property type="protein sequence ID" value="CAG8804060.1"/>
    <property type="molecule type" value="Genomic_DNA"/>
</dbReference>
<sequence>LICGCGFRHFGGFDCCITRVFAGHSRCHRFGVLVNMNFVSWVVCVVELPGFL</sequence>
<proteinExistence type="predicted"/>
<keyword evidence="2" id="KW-1185">Reference proteome</keyword>
<organism evidence="1 2">
    <name type="scientific">Gigaspora margarita</name>
    <dbReference type="NCBI Taxonomy" id="4874"/>
    <lineage>
        <taxon>Eukaryota</taxon>
        <taxon>Fungi</taxon>
        <taxon>Fungi incertae sedis</taxon>
        <taxon>Mucoromycota</taxon>
        <taxon>Glomeromycotina</taxon>
        <taxon>Glomeromycetes</taxon>
        <taxon>Diversisporales</taxon>
        <taxon>Gigasporaceae</taxon>
        <taxon>Gigaspora</taxon>
    </lineage>
</organism>
<reference evidence="1 2" key="1">
    <citation type="submission" date="2021-06" db="EMBL/GenBank/DDBJ databases">
        <authorList>
            <person name="Kallberg Y."/>
            <person name="Tangrot J."/>
            <person name="Rosling A."/>
        </authorList>
    </citation>
    <scope>NUCLEOTIDE SEQUENCE [LARGE SCALE GENOMIC DNA]</scope>
    <source>
        <strain evidence="1 2">120-4 pot B 10/14</strain>
    </source>
</reference>
<comment type="caution">
    <text evidence="1">The sequence shown here is derived from an EMBL/GenBank/DDBJ whole genome shotgun (WGS) entry which is preliminary data.</text>
</comment>
<gene>
    <name evidence="1" type="ORF">GMARGA_LOCUS23776</name>
</gene>
<accession>A0ABN7VX13</accession>
<evidence type="ECO:0000313" key="2">
    <source>
        <dbReference type="Proteomes" id="UP000789901"/>
    </source>
</evidence>
<protein>
    <submittedName>
        <fullName evidence="1">39751_t:CDS:1</fullName>
    </submittedName>
</protein>
<name>A0ABN7VX13_GIGMA</name>
<evidence type="ECO:0000313" key="1">
    <source>
        <dbReference type="EMBL" id="CAG8804060.1"/>
    </source>
</evidence>
<feature type="non-terminal residue" evidence="1">
    <location>
        <position position="1"/>
    </location>
</feature>